<dbReference type="Proteomes" id="UP000279259">
    <property type="component" value="Unassembled WGS sequence"/>
</dbReference>
<dbReference type="Pfam" id="PF00923">
    <property type="entry name" value="TAL_FSA"/>
    <property type="match status" value="1"/>
</dbReference>
<dbReference type="OrthoDB" id="1711136at2759"/>
<dbReference type="InterPro" id="IPR001585">
    <property type="entry name" value="TAL/FSA"/>
</dbReference>
<dbReference type="EMBL" id="RSCD01000004">
    <property type="protein sequence ID" value="RSH93055.1"/>
    <property type="molecule type" value="Genomic_DNA"/>
</dbReference>
<dbReference type="Gene3D" id="3.20.20.70">
    <property type="entry name" value="Aldolase class I"/>
    <property type="match status" value="1"/>
</dbReference>
<evidence type="ECO:0000256" key="1">
    <source>
        <dbReference type="ARBA" id="ARBA00023270"/>
    </source>
</evidence>
<evidence type="ECO:0008006" key="4">
    <source>
        <dbReference type="Google" id="ProtNLM"/>
    </source>
</evidence>
<dbReference type="InterPro" id="IPR013785">
    <property type="entry name" value="Aldolase_TIM"/>
</dbReference>
<evidence type="ECO:0000313" key="3">
    <source>
        <dbReference type="Proteomes" id="UP000279259"/>
    </source>
</evidence>
<dbReference type="GO" id="GO:0004801">
    <property type="term" value="F:transaldolase activity"/>
    <property type="evidence" value="ECO:0007669"/>
    <property type="project" value="TreeGrafter"/>
</dbReference>
<name>A0A427YPQ9_9TREE</name>
<sequence>MIQGPQRTLLEQLASYVAVDADTLEVDYITSLPITPHDVTSNPRFVHDQLADTNNKEMVEQVVKELKDAPWEEIYAVITSKFGARVIPHISGRVLAQVLPSQSYDTDAMVKQARTYVKCWNAEGIPTERTCVKIPMTEEGAAAAAILSKEGIFTLGTCLFSIPQAIAASQAGMHAVSMYWNEPLAGSDATLWPDVADPATEHPMAARHYRIRKIYDRLKQETGKRQPQIKTASFISVRECLAMVELGADHITIGRLVLEDLCMGWGLPKFQPGLWKVPVSEQLSKSGFEWEAWAAHDTAETAKRMAAVAETDPMSSIVDKDWLIASAKIDYLAPGVLSKFNEDDPITRDRLKCGLARFSVFEGKSKTYIEEVRAGLA</sequence>
<evidence type="ECO:0000313" key="2">
    <source>
        <dbReference type="EMBL" id="RSH93055.1"/>
    </source>
</evidence>
<organism evidence="2 3">
    <name type="scientific">Saitozyma podzolica</name>
    <dbReference type="NCBI Taxonomy" id="1890683"/>
    <lineage>
        <taxon>Eukaryota</taxon>
        <taxon>Fungi</taxon>
        <taxon>Dikarya</taxon>
        <taxon>Basidiomycota</taxon>
        <taxon>Agaricomycotina</taxon>
        <taxon>Tremellomycetes</taxon>
        <taxon>Tremellales</taxon>
        <taxon>Trimorphomycetaceae</taxon>
        <taxon>Saitozyma</taxon>
    </lineage>
</organism>
<dbReference type="PANTHER" id="PTHR10683:SF39">
    <property type="entry name" value="TRANSALDOLASE"/>
    <property type="match status" value="1"/>
</dbReference>
<keyword evidence="3" id="KW-1185">Reference proteome</keyword>
<reference evidence="2 3" key="1">
    <citation type="submission" date="2018-11" db="EMBL/GenBank/DDBJ databases">
        <title>Genome sequence of Saitozyma podzolica DSM 27192.</title>
        <authorList>
            <person name="Aliyu H."/>
            <person name="Gorte O."/>
            <person name="Ochsenreither K."/>
        </authorList>
    </citation>
    <scope>NUCLEOTIDE SEQUENCE [LARGE SCALE GENOMIC DNA]</scope>
    <source>
        <strain evidence="2 3">DSM 27192</strain>
    </source>
</reference>
<dbReference type="AlphaFoldDB" id="A0A427YPQ9"/>
<keyword evidence="1" id="KW-0704">Schiff base</keyword>
<dbReference type="GO" id="GO:0009052">
    <property type="term" value="P:pentose-phosphate shunt, non-oxidative branch"/>
    <property type="evidence" value="ECO:0007669"/>
    <property type="project" value="TreeGrafter"/>
</dbReference>
<dbReference type="STRING" id="1890683.A0A427YPQ9"/>
<protein>
    <recommendedName>
        <fullName evidence="4">Transaldolase</fullName>
    </recommendedName>
</protein>
<comment type="caution">
    <text evidence="2">The sequence shown here is derived from an EMBL/GenBank/DDBJ whole genome shotgun (WGS) entry which is preliminary data.</text>
</comment>
<dbReference type="SUPFAM" id="SSF51569">
    <property type="entry name" value="Aldolase"/>
    <property type="match status" value="1"/>
</dbReference>
<dbReference type="PANTHER" id="PTHR10683">
    <property type="entry name" value="TRANSALDOLASE"/>
    <property type="match status" value="1"/>
</dbReference>
<proteinExistence type="predicted"/>
<gene>
    <name evidence="2" type="ORF">EHS25_007408</name>
</gene>
<dbReference type="GO" id="GO:0005975">
    <property type="term" value="P:carbohydrate metabolic process"/>
    <property type="evidence" value="ECO:0007669"/>
    <property type="project" value="InterPro"/>
</dbReference>
<accession>A0A427YPQ9</accession>